<sequence>MISATIAVNLGSSVQACSYNIALNQCVGLNQAGPSPAVTQEAVSERHVTWLNRRKGKSFYRGVVAADLRSGVNMLLKGAALVRIKPNVLLMGFKKDWRCDSPQAAHHYIGILHDVFDLHSSVCLLRVKEGLDFSHPTQSHDENPQPSSMCQIKQGKKTIDIYWLSDDGGLTLLLPYLLTRRKRWAGCKVRVFVGGDTDQKEEQKEEWTLLQGAGTDQEVRSWLRCFLTSTSLLSLGMWINLRTQ</sequence>
<protein>
    <recommendedName>
        <fullName evidence="5">SLC12A transporter C-terminal domain-containing protein</fullName>
    </recommendedName>
</protein>
<keyword evidence="2" id="KW-0812">Transmembrane</keyword>
<dbReference type="InterPro" id="IPR004842">
    <property type="entry name" value="SLC12A_fam"/>
</dbReference>
<dbReference type="Proteomes" id="UP001153269">
    <property type="component" value="Unassembled WGS sequence"/>
</dbReference>
<reference evidence="6" key="1">
    <citation type="submission" date="2020-03" db="EMBL/GenBank/DDBJ databases">
        <authorList>
            <person name="Weist P."/>
        </authorList>
    </citation>
    <scope>NUCLEOTIDE SEQUENCE</scope>
</reference>
<evidence type="ECO:0000259" key="5">
    <source>
        <dbReference type="Pfam" id="PF03522"/>
    </source>
</evidence>
<dbReference type="EMBL" id="CADEAL010000727">
    <property type="protein sequence ID" value="CAB1424381.1"/>
    <property type="molecule type" value="Genomic_DNA"/>
</dbReference>
<evidence type="ECO:0000313" key="7">
    <source>
        <dbReference type="Proteomes" id="UP001153269"/>
    </source>
</evidence>
<evidence type="ECO:0000256" key="2">
    <source>
        <dbReference type="ARBA" id="ARBA00022692"/>
    </source>
</evidence>
<dbReference type="GO" id="GO:0006884">
    <property type="term" value="P:cell volume homeostasis"/>
    <property type="evidence" value="ECO:0007669"/>
    <property type="project" value="TreeGrafter"/>
</dbReference>
<dbReference type="PANTHER" id="PTHR11827:SF9">
    <property type="entry name" value="SOLUTE CARRIER FAMILY 12 MEMBER 3"/>
    <property type="match status" value="1"/>
</dbReference>
<accession>A0A9N7YG69</accession>
<dbReference type="GO" id="GO:0008511">
    <property type="term" value="F:sodium:potassium:chloride symporter activity"/>
    <property type="evidence" value="ECO:0007669"/>
    <property type="project" value="TreeGrafter"/>
</dbReference>
<dbReference type="GO" id="GO:1990573">
    <property type="term" value="P:potassium ion import across plasma membrane"/>
    <property type="evidence" value="ECO:0007669"/>
    <property type="project" value="TreeGrafter"/>
</dbReference>
<feature type="domain" description="SLC12A transporter C-terminal" evidence="5">
    <location>
        <begin position="38"/>
        <end position="145"/>
    </location>
</feature>
<dbReference type="AlphaFoldDB" id="A0A9N7YG69"/>
<evidence type="ECO:0000256" key="4">
    <source>
        <dbReference type="ARBA" id="ARBA00023136"/>
    </source>
</evidence>
<comment type="subcellular location">
    <subcellularLocation>
        <location evidence="1">Membrane</location>
        <topology evidence="1">Multi-pass membrane protein</topology>
    </subcellularLocation>
</comment>
<proteinExistence type="predicted"/>
<dbReference type="InterPro" id="IPR018491">
    <property type="entry name" value="SLC12_C"/>
</dbReference>
<feature type="domain" description="SLC12A transporter C-terminal" evidence="5">
    <location>
        <begin position="150"/>
        <end position="207"/>
    </location>
</feature>
<dbReference type="PANTHER" id="PTHR11827">
    <property type="entry name" value="SOLUTE CARRIER FAMILY 12, CATION COTRANSPORTERS"/>
    <property type="match status" value="1"/>
</dbReference>
<keyword evidence="4" id="KW-0472">Membrane</keyword>
<dbReference type="Pfam" id="PF03522">
    <property type="entry name" value="SLC12"/>
    <property type="match status" value="2"/>
</dbReference>
<dbReference type="GO" id="GO:0055064">
    <property type="term" value="P:chloride ion homeostasis"/>
    <property type="evidence" value="ECO:0007669"/>
    <property type="project" value="TreeGrafter"/>
</dbReference>
<dbReference type="GO" id="GO:0055078">
    <property type="term" value="P:sodium ion homeostasis"/>
    <property type="evidence" value="ECO:0007669"/>
    <property type="project" value="TreeGrafter"/>
</dbReference>
<evidence type="ECO:0000256" key="1">
    <source>
        <dbReference type="ARBA" id="ARBA00004141"/>
    </source>
</evidence>
<keyword evidence="7" id="KW-1185">Reference proteome</keyword>
<dbReference type="GO" id="GO:0055075">
    <property type="term" value="P:potassium ion homeostasis"/>
    <property type="evidence" value="ECO:0007669"/>
    <property type="project" value="TreeGrafter"/>
</dbReference>
<dbReference type="GO" id="GO:0016324">
    <property type="term" value="C:apical plasma membrane"/>
    <property type="evidence" value="ECO:0007669"/>
    <property type="project" value="TreeGrafter"/>
</dbReference>
<evidence type="ECO:0000313" key="6">
    <source>
        <dbReference type="EMBL" id="CAB1424381.1"/>
    </source>
</evidence>
<organism evidence="6 7">
    <name type="scientific">Pleuronectes platessa</name>
    <name type="common">European plaice</name>
    <dbReference type="NCBI Taxonomy" id="8262"/>
    <lineage>
        <taxon>Eukaryota</taxon>
        <taxon>Metazoa</taxon>
        <taxon>Chordata</taxon>
        <taxon>Craniata</taxon>
        <taxon>Vertebrata</taxon>
        <taxon>Euteleostomi</taxon>
        <taxon>Actinopterygii</taxon>
        <taxon>Neopterygii</taxon>
        <taxon>Teleostei</taxon>
        <taxon>Neoteleostei</taxon>
        <taxon>Acanthomorphata</taxon>
        <taxon>Carangaria</taxon>
        <taxon>Pleuronectiformes</taxon>
        <taxon>Pleuronectoidei</taxon>
        <taxon>Pleuronectidae</taxon>
        <taxon>Pleuronectes</taxon>
    </lineage>
</organism>
<gene>
    <name evidence="6" type="ORF">PLEPLA_LOCUS12306</name>
</gene>
<keyword evidence="3" id="KW-1133">Transmembrane helix</keyword>
<comment type="caution">
    <text evidence="6">The sequence shown here is derived from an EMBL/GenBank/DDBJ whole genome shotgun (WGS) entry which is preliminary data.</text>
</comment>
<name>A0A9N7YG69_PLEPL</name>
<evidence type="ECO:0000256" key="3">
    <source>
        <dbReference type="ARBA" id="ARBA00022989"/>
    </source>
</evidence>